<reference evidence="2 3" key="1">
    <citation type="journal article" date="2018" name="Int. J. Syst. Evol. Microbiol.">
        <title>Lactobacillus bambusae sp. nov., isolated from a traditional fermented Ma-bamboo shoots of Taiwan.</title>
        <authorList>
            <person name="Wang L.-T."/>
        </authorList>
    </citation>
    <scope>NUCLEOTIDE SEQUENCE [LARGE SCALE GENOMIC DNA]</scope>
    <source>
        <strain evidence="2 3">BS-W1</strain>
    </source>
</reference>
<comment type="caution">
    <text evidence="2">The sequence shown here is derived from an EMBL/GenBank/DDBJ whole genome shotgun (WGS) entry which is preliminary data.</text>
</comment>
<feature type="transmembrane region" description="Helical" evidence="1">
    <location>
        <begin position="6"/>
        <end position="24"/>
    </location>
</feature>
<keyword evidence="1" id="KW-1133">Transmembrane helix</keyword>
<dbReference type="OrthoDB" id="2243821at2"/>
<dbReference type="RefSeq" id="WP_109249968.1">
    <property type="nucleotide sequence ID" value="NZ_QCXQ01000002.1"/>
</dbReference>
<name>A0A2V1N129_9LACO</name>
<proteinExistence type="predicted"/>
<gene>
    <name evidence="2" type="ORF">DCM90_03520</name>
</gene>
<keyword evidence="1" id="KW-0472">Membrane</keyword>
<evidence type="ECO:0000313" key="2">
    <source>
        <dbReference type="EMBL" id="PWG00020.1"/>
    </source>
</evidence>
<dbReference type="AlphaFoldDB" id="A0A2V1N129"/>
<evidence type="ECO:0000256" key="1">
    <source>
        <dbReference type="SAM" id="Phobius"/>
    </source>
</evidence>
<organism evidence="2 3">
    <name type="scientific">Levilactobacillus bambusae</name>
    <dbReference type="NCBI Taxonomy" id="2024736"/>
    <lineage>
        <taxon>Bacteria</taxon>
        <taxon>Bacillati</taxon>
        <taxon>Bacillota</taxon>
        <taxon>Bacilli</taxon>
        <taxon>Lactobacillales</taxon>
        <taxon>Lactobacillaceae</taxon>
        <taxon>Levilactobacillus</taxon>
    </lineage>
</organism>
<sequence length="117" mass="12327">MNKKTIVSIAGVIAVLALIGVIAYHNSKSMSGSYTPDAAGAATTTLTFKGKTVTENDGGSVQKGTYEIADGELKMNFSDHNMTANLAQDKKSFTIKSTGNGLMDLFAKGIKFTKSQN</sequence>
<protein>
    <submittedName>
        <fullName evidence="2">Uncharacterized protein</fullName>
    </submittedName>
</protein>
<keyword evidence="1" id="KW-0812">Transmembrane</keyword>
<dbReference type="Proteomes" id="UP000245080">
    <property type="component" value="Unassembled WGS sequence"/>
</dbReference>
<evidence type="ECO:0000313" key="3">
    <source>
        <dbReference type="Proteomes" id="UP000245080"/>
    </source>
</evidence>
<keyword evidence="3" id="KW-1185">Reference proteome</keyword>
<dbReference type="EMBL" id="QCXQ01000002">
    <property type="protein sequence ID" value="PWG00020.1"/>
    <property type="molecule type" value="Genomic_DNA"/>
</dbReference>
<accession>A0A2V1N129</accession>